<evidence type="ECO:0000256" key="1">
    <source>
        <dbReference type="ARBA" id="ARBA00023002"/>
    </source>
</evidence>
<evidence type="ECO:0000313" key="4">
    <source>
        <dbReference type="Proteomes" id="UP000003346"/>
    </source>
</evidence>
<reference evidence="3 4" key="1">
    <citation type="submission" date="2006-11" db="EMBL/GenBank/DDBJ databases">
        <authorList>
            <consortium name="Laboratoire de Microbiologie (Universite Bourgogne)"/>
            <consortium name="GENOME Express"/>
            <consortium name="UMR Oenologie Ampelologie (Universite Bordeaux 2)"/>
            <person name="Guzzo J."/>
        </authorList>
    </citation>
    <scope>NUCLEOTIDE SEQUENCE [LARGE SCALE GENOMIC DNA]</scope>
    <source>
        <strain evidence="3 4">ATCC BAA-1163</strain>
    </source>
</reference>
<dbReference type="Proteomes" id="UP000003346">
    <property type="component" value="Unassembled WGS sequence"/>
</dbReference>
<dbReference type="GO" id="GO:0016491">
    <property type="term" value="F:oxidoreductase activity"/>
    <property type="evidence" value="ECO:0007669"/>
    <property type="project" value="UniProtKB-KW"/>
</dbReference>
<keyword evidence="1" id="KW-0560">Oxidoreductase</keyword>
<dbReference type="InterPro" id="IPR028939">
    <property type="entry name" value="P5C_Rdtase_cat_N"/>
</dbReference>
<dbReference type="InterPro" id="IPR036291">
    <property type="entry name" value="NAD(P)-bd_dom_sf"/>
</dbReference>
<dbReference type="Pfam" id="PF03807">
    <property type="entry name" value="F420_oxidored"/>
    <property type="match status" value="1"/>
</dbReference>
<dbReference type="AlphaFoldDB" id="A0NIS1"/>
<dbReference type="SUPFAM" id="SSF51735">
    <property type="entry name" value="NAD(P)-binding Rossmann-fold domains"/>
    <property type="match status" value="1"/>
</dbReference>
<protein>
    <submittedName>
        <fullName evidence="3">Dinucleotide-binding protein</fullName>
    </submittedName>
</protein>
<dbReference type="InterPro" id="IPR051267">
    <property type="entry name" value="STEAP_metalloreductase"/>
</dbReference>
<dbReference type="Gene3D" id="3.40.50.720">
    <property type="entry name" value="NAD(P)-binding Rossmann-like Domain"/>
    <property type="match status" value="1"/>
</dbReference>
<proteinExistence type="predicted"/>
<sequence>MEVIIMKIAFIGSGHVGQVLAKLFIKAGHSVVLTNRHGKDSLLPVTSKLGSAAQAADINSLGDDLDLFVLAIPFNGVNDLDDNLLKGKKVIDASNYFPQRDGRIPKLINHEISSSQMLADYFKVSTIVKAFNTIPVSELEGLANFENKSERIAIPIAGDDVKFKNIVAELIDQIGFNAYDAGNLKNSFTIQADGPVFGLTVDKKELSKKLNK</sequence>
<feature type="domain" description="Pyrroline-5-carboxylate reductase catalytic N-terminal" evidence="2">
    <location>
        <begin position="7"/>
        <end position="96"/>
    </location>
</feature>
<organism evidence="3 4">
    <name type="scientific">Oenococcus oeni ATCC BAA-1163</name>
    <dbReference type="NCBI Taxonomy" id="379360"/>
    <lineage>
        <taxon>Bacteria</taxon>
        <taxon>Bacillati</taxon>
        <taxon>Bacillota</taxon>
        <taxon>Bacilli</taxon>
        <taxon>Lactobacillales</taxon>
        <taxon>Lactobacillaceae</taxon>
        <taxon>Oenococcus</taxon>
    </lineage>
</organism>
<gene>
    <name evidence="3" type="ORF">OENOO_52021</name>
</gene>
<accession>A0NIS1</accession>
<evidence type="ECO:0000259" key="2">
    <source>
        <dbReference type="Pfam" id="PF03807"/>
    </source>
</evidence>
<name>A0NIS1_OENOE</name>
<dbReference type="PANTHER" id="PTHR14239">
    <property type="entry name" value="DUDULIN-RELATED"/>
    <property type="match status" value="1"/>
</dbReference>
<comment type="caution">
    <text evidence="3">The sequence shown here is derived from an EMBL/GenBank/DDBJ whole genome shotgun (WGS) entry which is preliminary data.</text>
</comment>
<dbReference type="EMBL" id="AAUV01000047">
    <property type="protein sequence ID" value="EAV39598.1"/>
    <property type="molecule type" value="Genomic_DNA"/>
</dbReference>
<evidence type="ECO:0000313" key="3">
    <source>
        <dbReference type="EMBL" id="EAV39598.1"/>
    </source>
</evidence>
<dbReference type="HOGENOM" id="CLU_076368_0_2_9"/>